<keyword evidence="1" id="KW-0472">Membrane</keyword>
<dbReference type="Proteomes" id="UP000576368">
    <property type="component" value="Unassembled WGS sequence"/>
</dbReference>
<feature type="transmembrane region" description="Helical" evidence="1">
    <location>
        <begin position="7"/>
        <end position="27"/>
    </location>
</feature>
<protein>
    <recommendedName>
        <fullName evidence="2">Golvesin/Xly CBD-like domain-containing protein</fullName>
    </recommendedName>
</protein>
<reference evidence="3 5" key="2">
    <citation type="submission" date="2020-03" db="EMBL/GenBank/DDBJ databases">
        <title>Genomic Encyclopedia of Type Strains, Phase IV (KMG-IV): sequencing the most valuable type-strain genomes for metagenomic binning, comparative biology and taxonomic classification.</title>
        <authorList>
            <person name="Goeker M."/>
        </authorList>
    </citation>
    <scope>NUCLEOTIDE SEQUENCE [LARGE SCALE GENOMIC DNA]</scope>
    <source>
        <strain evidence="3 5">DSM 105722</strain>
    </source>
</reference>
<evidence type="ECO:0000313" key="3">
    <source>
        <dbReference type="EMBL" id="NJC20009.1"/>
    </source>
</evidence>
<dbReference type="EMBL" id="CP043839">
    <property type="protein sequence ID" value="WOF12281.1"/>
    <property type="molecule type" value="Genomic_DNA"/>
</dbReference>
<dbReference type="Pfam" id="PF25275">
    <property type="entry name" value="Golvesin_C"/>
    <property type="match status" value="1"/>
</dbReference>
<name>A0A7X6BL27_9BACT</name>
<feature type="domain" description="Golvesin/Xly CBD-like" evidence="2">
    <location>
        <begin position="876"/>
        <end position="991"/>
    </location>
</feature>
<evidence type="ECO:0000313" key="6">
    <source>
        <dbReference type="Proteomes" id="UP001302374"/>
    </source>
</evidence>
<evidence type="ECO:0000313" key="5">
    <source>
        <dbReference type="Proteomes" id="UP000576368"/>
    </source>
</evidence>
<feature type="transmembrane region" description="Helical" evidence="1">
    <location>
        <begin position="112"/>
        <end position="135"/>
    </location>
</feature>
<dbReference type="AlphaFoldDB" id="A0A7X6BL27"/>
<feature type="transmembrane region" description="Helical" evidence="1">
    <location>
        <begin position="147"/>
        <end position="170"/>
    </location>
</feature>
<keyword evidence="6" id="KW-1185">Reference proteome</keyword>
<evidence type="ECO:0000256" key="1">
    <source>
        <dbReference type="SAM" id="Phobius"/>
    </source>
</evidence>
<reference evidence="4 6" key="1">
    <citation type="submission" date="2019-09" db="EMBL/GenBank/DDBJ databases">
        <title>Butyricimonas paravirosa DSM 105722 (=214-4 = JCM 18677 = CCUG 65563).</title>
        <authorList>
            <person name="Le Roy T."/>
            <person name="Cani P.D."/>
        </authorList>
    </citation>
    <scope>NUCLEOTIDE SEQUENCE [LARGE SCALE GENOMIC DNA]</scope>
    <source>
        <strain evidence="4 6">DSM 105722</strain>
    </source>
</reference>
<keyword evidence="1" id="KW-1133">Transmembrane helix</keyword>
<dbReference type="InterPro" id="IPR033803">
    <property type="entry name" value="CBD-like_Golvesin-Xly"/>
</dbReference>
<proteinExistence type="predicted"/>
<keyword evidence="1" id="KW-0812">Transmembrane</keyword>
<dbReference type="GeneID" id="86891301"/>
<evidence type="ECO:0000259" key="2">
    <source>
        <dbReference type="Pfam" id="PF25275"/>
    </source>
</evidence>
<organism evidence="3 5">
    <name type="scientific">Butyricimonas paravirosa</name>
    <dbReference type="NCBI Taxonomy" id="1472417"/>
    <lineage>
        <taxon>Bacteria</taxon>
        <taxon>Pseudomonadati</taxon>
        <taxon>Bacteroidota</taxon>
        <taxon>Bacteroidia</taxon>
        <taxon>Bacteroidales</taxon>
        <taxon>Odoribacteraceae</taxon>
        <taxon>Butyricimonas</taxon>
    </lineage>
</organism>
<dbReference type="EMBL" id="JAATLI010000014">
    <property type="protein sequence ID" value="NJC20009.1"/>
    <property type="molecule type" value="Genomic_DNA"/>
</dbReference>
<evidence type="ECO:0000313" key="4">
    <source>
        <dbReference type="EMBL" id="WOF12281.1"/>
    </source>
</evidence>
<feature type="transmembrane region" description="Helical" evidence="1">
    <location>
        <begin position="39"/>
        <end position="63"/>
    </location>
</feature>
<gene>
    <name evidence="4" type="ORF">F1644_08380</name>
    <name evidence="3" type="ORF">GGR15_003652</name>
</gene>
<accession>A0A7X6BL27</accession>
<dbReference type="Proteomes" id="UP001302374">
    <property type="component" value="Chromosome"/>
</dbReference>
<dbReference type="RefSeq" id="WP_317147151.1">
    <property type="nucleotide sequence ID" value="NZ_CP043839.1"/>
</dbReference>
<feature type="transmembrane region" description="Helical" evidence="1">
    <location>
        <begin position="70"/>
        <end position="92"/>
    </location>
</feature>
<sequence length="999" mass="116044">MFVAFISVFGGAAIFSLLMVLLVHLLFMPFPLGGEYYLFYLFLMVIPALVFMIGFSFFVVTWIRNRVLSVIFLLGFLGTTIFYLSDCLFGLFDPLGLSLPSAFSRITGHSDIWGYFLQRGMWFFLGLSFVGLTILKFDRIPNRVSCVGKRVLVLFFLIIGILCGGSFFFLQQNKFWERLNYRSIYEKYSSYPKAYLESQDVDYEQRENEMFVNTKLVVRNRTGKDMSNVLLYLNPDLDITALSINGMTSLFEREKQVIVVPASLSPGDSLLLELSYKGQIDERICYLNVPDVEIADTRKRMYLACRLGKRYSYLRKDFTLLIPEVLWYPTTVPPENPSSPYDNSRNFTRYSLRVRGHGKNKVISQGMRKRNGDQVIFRNEHLLHGITLNIGDYITRQLTVDSVTYELHMWRKHAALLKILNDRLEPSPDQKVSSTELIIRHVRHIAEISTGRKYPYKRFQLVETPLDFTSYFRDEMKSSGFVQPEVLYFPERGFRTKVFFSEVELAVNSLLFQEDKFRNTFSWDGILRWNVLLKRFHLEDGVFDKNPYLIRTQFYNQISDIICQTYPFLNSLVNLIIEDNNQTRIQPRPSLTPILEQQAIDYLRSHSLKDALYDHSLTMAVLGAIFVLKERELVDIFQTKGVDQDSLVSFLMNFLDRHRFNVTDFEQLNEEFKSVFHVDWNTVLPSWYARSRIPTYLLKIADVMRVKTENPKDLYSRIEFAIFNDSDVDGVVNIRTSTYLPGGWAEMQLAHKEKRRESTIKYQAFKIKAKTGKRFALVVGEFLDFMINTNIAGNLPNSFFFHETGIFTQDTSQYIEEVSRRYFLPDTNVFIVDNTDPGCKLTQPSTFLKLVNNDHLMSPKSWIRFINFKEGIFMPSSSWKEFLAQDCQGTTVRSFVFTRGGAGDYRLTWEVDLPKEGEYEAFVYIPSYSLNMNIQKYRISPLGDEEKVVSIDTKGKWCSLGIYNCLPGISKISLSNEGEENQMIIGDAVKWVYQGKAIR</sequence>